<reference evidence="1 2" key="2">
    <citation type="submission" date="2018-11" db="EMBL/GenBank/DDBJ databases">
        <authorList>
            <consortium name="Pathogen Informatics"/>
        </authorList>
    </citation>
    <scope>NUCLEOTIDE SEQUENCE [LARGE SCALE GENOMIC DNA]</scope>
</reference>
<evidence type="ECO:0000313" key="3">
    <source>
        <dbReference type="WBParaSite" id="OFLC_0001000401-mRNA-1"/>
    </source>
</evidence>
<gene>
    <name evidence="1" type="ORF">OFLC_LOCUS10004</name>
</gene>
<dbReference type="EMBL" id="UZAJ01012875">
    <property type="protein sequence ID" value="VDO65049.1"/>
    <property type="molecule type" value="Genomic_DNA"/>
</dbReference>
<keyword evidence="2" id="KW-1185">Reference proteome</keyword>
<dbReference type="AlphaFoldDB" id="A0A183HR93"/>
<accession>A0A183HR93</accession>
<sequence length="38" mass="4336">MAVEKLMSIYKEASKKGKNPNIIMELKTISNLKKQLQS</sequence>
<proteinExistence type="predicted"/>
<organism evidence="3">
    <name type="scientific">Onchocerca flexuosa</name>
    <dbReference type="NCBI Taxonomy" id="387005"/>
    <lineage>
        <taxon>Eukaryota</taxon>
        <taxon>Metazoa</taxon>
        <taxon>Ecdysozoa</taxon>
        <taxon>Nematoda</taxon>
        <taxon>Chromadorea</taxon>
        <taxon>Rhabditida</taxon>
        <taxon>Spirurina</taxon>
        <taxon>Spiruromorpha</taxon>
        <taxon>Filarioidea</taxon>
        <taxon>Onchocercidae</taxon>
        <taxon>Onchocerca</taxon>
    </lineage>
</organism>
<dbReference type="STRING" id="387005.A0A183HR93"/>
<dbReference type="Proteomes" id="UP000267606">
    <property type="component" value="Unassembled WGS sequence"/>
</dbReference>
<evidence type="ECO:0000313" key="2">
    <source>
        <dbReference type="Proteomes" id="UP000267606"/>
    </source>
</evidence>
<reference evidence="3" key="1">
    <citation type="submission" date="2016-06" db="UniProtKB">
        <authorList>
            <consortium name="WormBaseParasite"/>
        </authorList>
    </citation>
    <scope>IDENTIFICATION</scope>
</reference>
<name>A0A183HR93_9BILA</name>
<evidence type="ECO:0000313" key="1">
    <source>
        <dbReference type="EMBL" id="VDO65049.1"/>
    </source>
</evidence>
<dbReference type="WBParaSite" id="OFLC_0001000401-mRNA-1">
    <property type="protein sequence ID" value="OFLC_0001000401-mRNA-1"/>
    <property type="gene ID" value="OFLC_0001000401"/>
</dbReference>
<protein>
    <submittedName>
        <fullName evidence="3">30S ribosomal protein S15</fullName>
    </submittedName>
</protein>